<gene>
    <name evidence="1" type="ORF">GHT06_001878</name>
</gene>
<dbReference type="EMBL" id="WJBH02000296">
    <property type="protein sequence ID" value="KAI9549478.1"/>
    <property type="molecule type" value="Genomic_DNA"/>
</dbReference>
<keyword evidence="2" id="KW-1185">Reference proteome</keyword>
<name>A0AAD5PLB9_9CRUS</name>
<organism evidence="1 2">
    <name type="scientific">Daphnia sinensis</name>
    <dbReference type="NCBI Taxonomy" id="1820382"/>
    <lineage>
        <taxon>Eukaryota</taxon>
        <taxon>Metazoa</taxon>
        <taxon>Ecdysozoa</taxon>
        <taxon>Arthropoda</taxon>
        <taxon>Crustacea</taxon>
        <taxon>Branchiopoda</taxon>
        <taxon>Diplostraca</taxon>
        <taxon>Cladocera</taxon>
        <taxon>Anomopoda</taxon>
        <taxon>Daphniidae</taxon>
        <taxon>Daphnia</taxon>
        <taxon>Daphnia similis group</taxon>
    </lineage>
</organism>
<proteinExistence type="predicted"/>
<dbReference type="Proteomes" id="UP000820818">
    <property type="component" value="Unassembled WGS sequence"/>
</dbReference>
<evidence type="ECO:0000313" key="2">
    <source>
        <dbReference type="Proteomes" id="UP000820818"/>
    </source>
</evidence>
<reference evidence="1" key="1">
    <citation type="submission" date="2022-05" db="EMBL/GenBank/DDBJ databases">
        <title>A multi-omics perspective on studying reproductive biology in Daphnia sinensis.</title>
        <authorList>
            <person name="Jia J."/>
        </authorList>
    </citation>
    <scope>NUCLEOTIDE SEQUENCE</scope>
    <source>
        <strain evidence="1">WSL</strain>
    </source>
</reference>
<sequence length="422" mass="49039">MFGAKIVNQLMNGADKALTKFAIDDIQKNTPRDTQSPENLNIELLNKFFSTYAEPADPTKGKVYVPWIAREYGAGRIRRLEDLGARIAPALEKFERFKRKKDFPQEAKDLMRLTAENLETIMANYEPEEEIDQRGQAQQVYMDETVRVIVPLDVQASCFYGQGTRWCTASTSSSNYYDHYARQGKLYILLPKQPQHDGEKYQLHFASGQFMDESDHPVDVSYIIGVRFPRLLPFFKEHDPEVAKMLEFANESDVAKIMSRLSDIISEAVWDELNDWEGSDDSWDDYRAEQAREKGYVDENDEVDWDQVYEDPELNDYTEYNYEAEKYSKTADKIGKMNLRQILDSDGYENWKSGHDDRAATLDDIPDIIAAELEDHEINGPAEFVNIAVIVTLDKETGEYSVRSDFDRWRQHCEYKRKGRRR</sequence>
<dbReference type="AlphaFoldDB" id="A0AAD5PLB9"/>
<accession>A0AAD5PLB9</accession>
<evidence type="ECO:0000313" key="1">
    <source>
        <dbReference type="EMBL" id="KAI9549478.1"/>
    </source>
</evidence>
<protein>
    <submittedName>
        <fullName evidence="1">Uncharacterized protein</fullName>
    </submittedName>
</protein>
<comment type="caution">
    <text evidence="1">The sequence shown here is derived from an EMBL/GenBank/DDBJ whole genome shotgun (WGS) entry which is preliminary data.</text>
</comment>